<dbReference type="RefSeq" id="WP_034828125.1">
    <property type="nucleotide sequence ID" value="NZ_AWFA01000043.1"/>
</dbReference>
<comment type="caution">
    <text evidence="1">The sequence shown here is derived from an EMBL/GenBank/DDBJ whole genome shotgun (WGS) entry which is preliminary data.</text>
</comment>
<dbReference type="OrthoDB" id="8756821at2"/>
<name>A0A062TWL8_9PROT</name>
<accession>A0A062TWL8</accession>
<evidence type="ECO:0000313" key="2">
    <source>
        <dbReference type="Proteomes" id="UP000249123"/>
    </source>
</evidence>
<dbReference type="EMBL" id="AWFB01000046">
    <property type="protein sequence ID" value="RAN31600.1"/>
    <property type="molecule type" value="Genomic_DNA"/>
</dbReference>
<evidence type="ECO:0008006" key="3">
    <source>
        <dbReference type="Google" id="ProtNLM"/>
    </source>
</evidence>
<gene>
    <name evidence="1" type="ORF">HY3_16315</name>
</gene>
<dbReference type="AlphaFoldDB" id="A0A062TWL8"/>
<dbReference type="eggNOG" id="ENOG5032RUG">
    <property type="taxonomic scope" value="Bacteria"/>
</dbReference>
<dbReference type="STRING" id="1280941.HY2_15895"/>
<evidence type="ECO:0000313" key="1">
    <source>
        <dbReference type="EMBL" id="RAN31600.1"/>
    </source>
</evidence>
<reference evidence="1 2" key="1">
    <citation type="submission" date="2013-04" db="EMBL/GenBank/DDBJ databases">
        <title>Hyphomonas sp. T24B3 Genome Sequencing.</title>
        <authorList>
            <person name="Lai Q."/>
            <person name="Shao Z."/>
        </authorList>
    </citation>
    <scope>NUCLEOTIDE SEQUENCE [LARGE SCALE GENOMIC DNA]</scope>
    <source>
        <strain evidence="1 2">T24B3</strain>
    </source>
</reference>
<protein>
    <recommendedName>
        <fullName evidence="3">Glutathione peroxidase</fullName>
    </recommendedName>
</protein>
<keyword evidence="2" id="KW-1185">Reference proteome</keyword>
<dbReference type="Proteomes" id="UP000249123">
    <property type="component" value="Unassembled WGS sequence"/>
</dbReference>
<organism evidence="1 2">
    <name type="scientific">Hyphomonas pacifica</name>
    <dbReference type="NCBI Taxonomy" id="1280941"/>
    <lineage>
        <taxon>Bacteria</taxon>
        <taxon>Pseudomonadati</taxon>
        <taxon>Pseudomonadota</taxon>
        <taxon>Alphaproteobacteria</taxon>
        <taxon>Hyphomonadales</taxon>
        <taxon>Hyphomonadaceae</taxon>
        <taxon>Hyphomonas</taxon>
    </lineage>
</organism>
<proteinExistence type="predicted"/>
<dbReference type="Pfam" id="PF11730">
    <property type="entry name" value="DUF3297"/>
    <property type="match status" value="1"/>
</dbReference>
<dbReference type="InterPro" id="IPR021724">
    <property type="entry name" value="DUF3297"/>
</dbReference>
<sequence length="87" mass="9669">MTDTLPDRLAIDPDSPYYDADLLKRPIGVRFNGVEKTNVEEYCVSEGWIRVAAGKALDRKGKPLTLKLKGTVEVWYDDEGKDEAPGA</sequence>